<dbReference type="GO" id="GO:0006364">
    <property type="term" value="P:rRNA processing"/>
    <property type="evidence" value="ECO:0007669"/>
    <property type="project" value="UniProtKB-KW"/>
</dbReference>
<evidence type="ECO:0000256" key="4">
    <source>
        <dbReference type="ARBA" id="ARBA00022552"/>
    </source>
</evidence>
<dbReference type="EMBL" id="GAHY01002020">
    <property type="protein sequence ID" value="JAA75490.1"/>
    <property type="molecule type" value="mRNA"/>
</dbReference>
<dbReference type="Proteomes" id="UP000015103">
    <property type="component" value="Unassembled WGS sequence"/>
</dbReference>
<evidence type="ECO:0000256" key="3">
    <source>
        <dbReference type="ARBA" id="ARBA00017551"/>
    </source>
</evidence>
<evidence type="ECO:0000256" key="1">
    <source>
        <dbReference type="ARBA" id="ARBA00002210"/>
    </source>
</evidence>
<evidence type="ECO:0000256" key="2">
    <source>
        <dbReference type="ARBA" id="ARBA00006524"/>
    </source>
</evidence>
<dbReference type="EnsemblMetazoa" id="RPRC014257-RA">
    <property type="protein sequence ID" value="RPRC014257-PA"/>
    <property type="gene ID" value="RPRC014257"/>
</dbReference>
<dbReference type="Pfam" id="PF10273">
    <property type="entry name" value="WGG"/>
    <property type="match status" value="1"/>
</dbReference>
<dbReference type="PANTHER" id="PTHR21250">
    <property type="entry name" value="PRE-RRNA-PROCESSING PROTEIN TSR2 HOMOLOG"/>
    <property type="match status" value="1"/>
</dbReference>
<keyword evidence="7" id="KW-1185">Reference proteome</keyword>
<dbReference type="HOGENOM" id="CLU_074896_2_1_1"/>
<dbReference type="InterPro" id="IPR019398">
    <property type="entry name" value="Pre-rRNA_process_TSR2"/>
</dbReference>
<evidence type="ECO:0000313" key="5">
    <source>
        <dbReference type="EMBL" id="JAA75490.1"/>
    </source>
</evidence>
<dbReference type="eggNOG" id="KOG4032">
    <property type="taxonomic scope" value="Eukaryota"/>
</dbReference>
<name>R4G3Q4_RHOPR</name>
<protein>
    <recommendedName>
        <fullName evidence="3">Pre-rRNA-processing protein TSR2 homolog</fullName>
    </recommendedName>
</protein>
<proteinExistence type="evidence at transcript level"/>
<organism evidence="5">
    <name type="scientific">Rhodnius prolixus</name>
    <name type="common">Triatomid bug</name>
    <dbReference type="NCBI Taxonomy" id="13249"/>
    <lineage>
        <taxon>Eukaryota</taxon>
        <taxon>Metazoa</taxon>
        <taxon>Ecdysozoa</taxon>
        <taxon>Arthropoda</taxon>
        <taxon>Hexapoda</taxon>
        <taxon>Insecta</taxon>
        <taxon>Pterygota</taxon>
        <taxon>Neoptera</taxon>
        <taxon>Paraneoptera</taxon>
        <taxon>Hemiptera</taxon>
        <taxon>Heteroptera</taxon>
        <taxon>Panheteroptera</taxon>
        <taxon>Cimicomorpha</taxon>
        <taxon>Reduviidae</taxon>
        <taxon>Triatominae</taxon>
        <taxon>Rhodnius</taxon>
    </lineage>
</organism>
<dbReference type="EMBL" id="ACPB03000148">
    <property type="status" value="NOT_ANNOTATED_CDS"/>
    <property type="molecule type" value="Genomic_DNA"/>
</dbReference>
<reference evidence="7" key="2">
    <citation type="submission" date="2015-04" db="EMBL/GenBank/DDBJ databases">
        <authorList>
            <person name="Wilson R.K."/>
            <person name="Warren W."/>
            <person name="Dotson E."/>
            <person name="Oliveira P.L."/>
        </authorList>
    </citation>
    <scope>NUCLEOTIDE SEQUENCE</scope>
</reference>
<evidence type="ECO:0000313" key="7">
    <source>
        <dbReference type="Proteomes" id="UP000015103"/>
    </source>
</evidence>
<comment type="function">
    <text evidence="1">May be involved in 20S pre-rRNA processing.</text>
</comment>
<dbReference type="STRING" id="13249.R4G3Q4"/>
<comment type="similarity">
    <text evidence="2">Belongs to the TSR2 family.</text>
</comment>
<dbReference type="GeneID" id="141449165"/>
<dbReference type="RefSeq" id="XP_073974414.1">
    <property type="nucleotide sequence ID" value="XM_074118313.1"/>
</dbReference>
<keyword evidence="4" id="KW-0698">rRNA processing</keyword>
<dbReference type="AlphaFoldDB" id="R4G3Q4"/>
<dbReference type="OMA" id="CPYMTEV"/>
<accession>R4G3Q4</accession>
<reference evidence="6" key="3">
    <citation type="submission" date="2015-05" db="UniProtKB">
        <authorList>
            <consortium name="EnsemblMetazoa"/>
        </authorList>
    </citation>
    <scope>IDENTIFICATION</scope>
</reference>
<dbReference type="VEuPathDB" id="VectorBase:RPRC014257"/>
<reference evidence="5" key="1">
    <citation type="submission" date="2013-04" db="EMBL/GenBank/DDBJ databases">
        <title>An insight into the transcriptome of the digestive tract of the blood sucking bug, Rhodnius prolixus.</title>
        <authorList>
            <person name="Ribeiro J.M.C."/>
            <person name="Genta F.A."/>
            <person name="Sorgine M.H.F."/>
            <person name="Paiva-Silva G.O."/>
            <person name="Majerowicz D."/>
            <person name="Medeiros M."/>
            <person name="Koerich L."/>
            <person name="Terra W.R."/>
            <person name="Ferreira C."/>
            <person name="Pimentel A.C."/>
            <person name="Bisch P.M."/>
            <person name="Diniz M.M.P."/>
            <person name="Nascimento R."/>
            <person name="Salmon D."/>
            <person name="Silber A.M."/>
            <person name="Alves M."/>
            <person name="Oliveira M.F."/>
            <person name="Gondim K.C."/>
            <person name="Silva Neto M.A.C."/>
            <person name="Atella G.C."/>
            <person name="Araujo H."/>
            <person name="Dias F.S."/>
            <person name="Polycarpo C.R."/>
            <person name="Fampa P."/>
            <person name="Melo A.C."/>
            <person name="Tanaka A.S."/>
            <person name="Balczun C."/>
            <person name="Oliveira J.H.M."/>
            <person name="Goncalves R."/>
            <person name="Lazoski C."/>
            <person name="Pereira M.A."/>
            <person name="Rivera-Pomar R."/>
            <person name="Diambra L."/>
            <person name="Schaub G.A."/>
            <person name="Garcia E.S."/>
            <person name="Azambuja P."/>
            <person name="Braz G.R.C."/>
            <person name="Oliveira P.L."/>
        </authorList>
    </citation>
    <scope>NUCLEOTIDE SEQUENCE</scope>
</reference>
<sequence>MEEIVGIILNNWTGLKMCIEHGMGGSNSSVAEKVCCLIKLVIEKLNCANVSWENISDLLEEFMDVEFNTLLEDGSADEVAQIVYELFYLFKEGNKNEINRKLNLINVKIPLQEEYKMVQPHHPAVVTETDTAGNSYIVENASDDGWTVVKHRR</sequence>
<evidence type="ECO:0000313" key="6">
    <source>
        <dbReference type="EnsemblMetazoa" id="RPRC014257-PA"/>
    </source>
</evidence>